<dbReference type="GO" id="GO:0002376">
    <property type="term" value="P:immune system process"/>
    <property type="evidence" value="ECO:0007669"/>
    <property type="project" value="UniProtKB-KW"/>
</dbReference>
<dbReference type="Pfam" id="PF20173">
    <property type="entry name" value="ZnF_RZ-type"/>
    <property type="match status" value="1"/>
</dbReference>
<evidence type="ECO:0000256" key="4">
    <source>
        <dbReference type="ARBA" id="ARBA00022771"/>
    </source>
</evidence>
<dbReference type="Proteomes" id="UP000298030">
    <property type="component" value="Unassembled WGS sequence"/>
</dbReference>
<protein>
    <recommendedName>
        <fullName evidence="7">RZ-type domain-containing protein</fullName>
    </recommendedName>
</protein>
<dbReference type="GO" id="GO:0008270">
    <property type="term" value="F:zinc ion binding"/>
    <property type="evidence" value="ECO:0007669"/>
    <property type="project" value="UniProtKB-KW"/>
</dbReference>
<comment type="subcellular location">
    <subcellularLocation>
        <location evidence="1">Cytoplasm</location>
    </subcellularLocation>
</comment>
<dbReference type="GO" id="GO:0005737">
    <property type="term" value="C:cytoplasm"/>
    <property type="evidence" value="ECO:0007669"/>
    <property type="project" value="UniProtKB-SubCell"/>
</dbReference>
<sequence>MQRKLDEIDPDDPLDRLITLPKCKHAFTVETLDGVCGLKDWYTFDEEQQRWTGLSVPDSGLQVPVCPTCRAPVTSPRYGRTFKAADLDILEKNVVTKMTQGLRGIQTDLETIDIAALGNTIAEALKQVPSISPSFIDQQTMQTLAKDRVSVFNQTPHSDPIHANNFNNDKLFFVLPGDVALTQVRPAHVHAWESAFTYLYNQEIDRVAANVEDAPRSPQENAVRMAALKLGQAHPRADKRFLVEAIWTTVQLRFSLLQLVRKVVETISERPEVFNPDECAMWGQYGSFILRSCDRDSRLTLDIARESQAHRQMTHSHIFVLRSDLEQFRFRLTMVRCFGRLKEQRDDLLLKAQGQWSSAARTIVQTVHEHKANFRNEGRRGKKSLRQETFYEPVSLDEKIAVIKAMDFGYTGHWYACRNGHTFVIGECGGAMEEARCPECHEAIGGRNHQLNSTNRRADEFENLMRGQGVQQNPWPWAQ</sequence>
<evidence type="ECO:0000313" key="9">
    <source>
        <dbReference type="Proteomes" id="UP000298030"/>
    </source>
</evidence>
<dbReference type="STRING" id="71717.A0A4Y7TSW9"/>
<keyword evidence="6" id="KW-0391">Immunity</keyword>
<evidence type="ECO:0000256" key="1">
    <source>
        <dbReference type="ARBA" id="ARBA00004496"/>
    </source>
</evidence>
<dbReference type="PROSITE" id="PS51981">
    <property type="entry name" value="ZF_RZ"/>
    <property type="match status" value="1"/>
</dbReference>
<evidence type="ECO:0000256" key="5">
    <source>
        <dbReference type="ARBA" id="ARBA00022833"/>
    </source>
</evidence>
<keyword evidence="4" id="KW-0863">Zinc-finger</keyword>
<evidence type="ECO:0000256" key="6">
    <source>
        <dbReference type="ARBA" id="ARBA00022859"/>
    </source>
</evidence>
<comment type="caution">
    <text evidence="8">The sequence shown here is derived from an EMBL/GenBank/DDBJ whole genome shotgun (WGS) entry which is preliminary data.</text>
</comment>
<dbReference type="AlphaFoldDB" id="A0A4Y7TSW9"/>
<evidence type="ECO:0000313" key="8">
    <source>
        <dbReference type="EMBL" id="TEB37285.1"/>
    </source>
</evidence>
<dbReference type="InterPro" id="IPR046439">
    <property type="entry name" value="ZF_RZ_dom"/>
</dbReference>
<reference evidence="8 9" key="1">
    <citation type="journal article" date="2019" name="Nat. Ecol. Evol.">
        <title>Megaphylogeny resolves global patterns of mushroom evolution.</title>
        <authorList>
            <person name="Varga T."/>
            <person name="Krizsan K."/>
            <person name="Foldi C."/>
            <person name="Dima B."/>
            <person name="Sanchez-Garcia M."/>
            <person name="Sanchez-Ramirez S."/>
            <person name="Szollosi G.J."/>
            <person name="Szarkandi J.G."/>
            <person name="Papp V."/>
            <person name="Albert L."/>
            <person name="Andreopoulos W."/>
            <person name="Angelini C."/>
            <person name="Antonin V."/>
            <person name="Barry K.W."/>
            <person name="Bougher N.L."/>
            <person name="Buchanan P."/>
            <person name="Buyck B."/>
            <person name="Bense V."/>
            <person name="Catcheside P."/>
            <person name="Chovatia M."/>
            <person name="Cooper J."/>
            <person name="Damon W."/>
            <person name="Desjardin D."/>
            <person name="Finy P."/>
            <person name="Geml J."/>
            <person name="Haridas S."/>
            <person name="Hughes K."/>
            <person name="Justo A."/>
            <person name="Karasinski D."/>
            <person name="Kautmanova I."/>
            <person name="Kiss B."/>
            <person name="Kocsube S."/>
            <person name="Kotiranta H."/>
            <person name="LaButti K.M."/>
            <person name="Lechner B.E."/>
            <person name="Liimatainen K."/>
            <person name="Lipzen A."/>
            <person name="Lukacs Z."/>
            <person name="Mihaltcheva S."/>
            <person name="Morgado L.N."/>
            <person name="Niskanen T."/>
            <person name="Noordeloos M.E."/>
            <person name="Ohm R.A."/>
            <person name="Ortiz-Santana B."/>
            <person name="Ovrebo C."/>
            <person name="Racz N."/>
            <person name="Riley R."/>
            <person name="Savchenko A."/>
            <person name="Shiryaev A."/>
            <person name="Soop K."/>
            <person name="Spirin V."/>
            <person name="Szebenyi C."/>
            <person name="Tomsovsky M."/>
            <person name="Tulloss R.E."/>
            <person name="Uehling J."/>
            <person name="Grigoriev I.V."/>
            <person name="Vagvolgyi C."/>
            <person name="Papp T."/>
            <person name="Martin F.M."/>
            <person name="Miettinen O."/>
            <person name="Hibbett D.S."/>
            <person name="Nagy L.G."/>
        </authorList>
    </citation>
    <scope>NUCLEOTIDE SEQUENCE [LARGE SCALE GENOMIC DNA]</scope>
    <source>
        <strain evidence="8 9">FP101781</strain>
    </source>
</reference>
<keyword evidence="5" id="KW-0862">Zinc</keyword>
<organism evidence="8 9">
    <name type="scientific">Coprinellus micaceus</name>
    <name type="common">Glistening ink-cap mushroom</name>
    <name type="synonym">Coprinus micaceus</name>
    <dbReference type="NCBI Taxonomy" id="71717"/>
    <lineage>
        <taxon>Eukaryota</taxon>
        <taxon>Fungi</taxon>
        <taxon>Dikarya</taxon>
        <taxon>Basidiomycota</taxon>
        <taxon>Agaricomycotina</taxon>
        <taxon>Agaricomycetes</taxon>
        <taxon>Agaricomycetidae</taxon>
        <taxon>Agaricales</taxon>
        <taxon>Agaricineae</taxon>
        <taxon>Psathyrellaceae</taxon>
        <taxon>Coprinellus</taxon>
    </lineage>
</organism>
<name>A0A4Y7TSW9_COPMI</name>
<keyword evidence="9" id="KW-1185">Reference proteome</keyword>
<dbReference type="OrthoDB" id="2423195at2759"/>
<keyword evidence="3" id="KW-0479">Metal-binding</keyword>
<evidence type="ECO:0000256" key="2">
    <source>
        <dbReference type="ARBA" id="ARBA00022490"/>
    </source>
</evidence>
<feature type="domain" description="RZ-type" evidence="7">
    <location>
        <begin position="394"/>
        <end position="467"/>
    </location>
</feature>
<accession>A0A4Y7TSW9</accession>
<gene>
    <name evidence="8" type="ORF">FA13DRAFT_1786458</name>
</gene>
<evidence type="ECO:0000259" key="7">
    <source>
        <dbReference type="PROSITE" id="PS51981"/>
    </source>
</evidence>
<keyword evidence="2" id="KW-0963">Cytoplasm</keyword>
<proteinExistence type="predicted"/>
<evidence type="ECO:0000256" key="3">
    <source>
        <dbReference type="ARBA" id="ARBA00022723"/>
    </source>
</evidence>
<dbReference type="EMBL" id="QPFP01000004">
    <property type="protein sequence ID" value="TEB37285.1"/>
    <property type="molecule type" value="Genomic_DNA"/>
</dbReference>